<dbReference type="RefSeq" id="WP_022716298.1">
    <property type="nucleotide sequence ID" value="NZ_ATTQ01000009.1"/>
</dbReference>
<accession>A0A559TF24</accession>
<name>A0A559TF24_9HYPH</name>
<gene>
    <name evidence="1" type="ORF">BCL32_1426</name>
</gene>
<reference evidence="1 2" key="1">
    <citation type="submission" date="2019-06" db="EMBL/GenBank/DDBJ databases">
        <title>Pac Bio to generate improved reference genome sequences for organisms with transposon mutant libraries (support for FEBA project).</title>
        <authorList>
            <person name="Blow M."/>
        </authorList>
    </citation>
    <scope>NUCLEOTIDE SEQUENCE [LARGE SCALE GENOMIC DNA]</scope>
    <source>
        <strain evidence="1 2">USDA 1844</strain>
    </source>
</reference>
<organism evidence="1 2">
    <name type="scientific">Rhizobium mongolense USDA 1844</name>
    <dbReference type="NCBI Taxonomy" id="1079460"/>
    <lineage>
        <taxon>Bacteria</taxon>
        <taxon>Pseudomonadati</taxon>
        <taxon>Pseudomonadota</taxon>
        <taxon>Alphaproteobacteria</taxon>
        <taxon>Hyphomicrobiales</taxon>
        <taxon>Rhizobiaceae</taxon>
        <taxon>Rhizobium/Agrobacterium group</taxon>
        <taxon>Rhizobium</taxon>
    </lineage>
</organism>
<dbReference type="EMBL" id="VISO01000002">
    <property type="protein sequence ID" value="TVZ73212.1"/>
    <property type="molecule type" value="Genomic_DNA"/>
</dbReference>
<dbReference type="AlphaFoldDB" id="A0A559TF24"/>
<proteinExistence type="predicted"/>
<comment type="caution">
    <text evidence="1">The sequence shown here is derived from an EMBL/GenBank/DDBJ whole genome shotgun (WGS) entry which is preliminary data.</text>
</comment>
<evidence type="ECO:0000313" key="2">
    <source>
        <dbReference type="Proteomes" id="UP000319824"/>
    </source>
</evidence>
<evidence type="ECO:0000313" key="1">
    <source>
        <dbReference type="EMBL" id="TVZ73212.1"/>
    </source>
</evidence>
<protein>
    <submittedName>
        <fullName evidence="1">Uncharacterized protein</fullName>
    </submittedName>
</protein>
<dbReference type="Proteomes" id="UP000319824">
    <property type="component" value="Unassembled WGS sequence"/>
</dbReference>
<sequence>MGREFDVVGLFDGRREQRNLRNPSTFLFYRLKPERNTVDTSDAFRLFGGRICPSTLDIAGFIPARVLHFTLRA</sequence>